<name>A0ABY4WXV2_9GAMM</name>
<evidence type="ECO:0000313" key="3">
    <source>
        <dbReference type="Proteomes" id="UP001056255"/>
    </source>
</evidence>
<dbReference type="Proteomes" id="UP001056255">
    <property type="component" value="Chromosome I"/>
</dbReference>
<reference evidence="2" key="1">
    <citation type="submission" date="2021-08" db="EMBL/GenBank/DDBJ databases">
        <authorList>
            <person name="Sakaguchi M."/>
            <person name="Kikuchi T."/>
            <person name="Urbanczyk H."/>
        </authorList>
    </citation>
    <scope>NUCLEOTIDE SEQUENCE</scope>
    <source>
        <strain evidence="2">020920N</strain>
    </source>
</reference>
<dbReference type="RefSeq" id="WP_251879144.1">
    <property type="nucleotide sequence ID" value="NZ_CP082275.1"/>
</dbReference>
<keyword evidence="1" id="KW-0732">Signal</keyword>
<dbReference type="EMBL" id="CP082275">
    <property type="protein sequence ID" value="USH03811.1"/>
    <property type="molecule type" value="Genomic_DNA"/>
</dbReference>
<accession>A0ABY4WXV2</accession>
<protein>
    <recommendedName>
        <fullName evidence="4">Lipoprotein</fullName>
    </recommendedName>
</protein>
<organism evidence="2 3">
    <name type="scientific">Grimontia kaedaensis</name>
    <dbReference type="NCBI Taxonomy" id="2872157"/>
    <lineage>
        <taxon>Bacteria</taxon>
        <taxon>Pseudomonadati</taxon>
        <taxon>Pseudomonadota</taxon>
        <taxon>Gammaproteobacteria</taxon>
        <taxon>Vibrionales</taxon>
        <taxon>Vibrionaceae</taxon>
        <taxon>Grimontia</taxon>
    </lineage>
</organism>
<proteinExistence type="predicted"/>
<keyword evidence="3" id="KW-1185">Reference proteome</keyword>
<evidence type="ECO:0008006" key="4">
    <source>
        <dbReference type="Google" id="ProtNLM"/>
    </source>
</evidence>
<dbReference type="PROSITE" id="PS51257">
    <property type="entry name" value="PROKAR_LIPOPROTEIN"/>
    <property type="match status" value="1"/>
</dbReference>
<gene>
    <name evidence="2" type="ORF">K6Q96_07420</name>
</gene>
<feature type="signal peptide" evidence="1">
    <location>
        <begin position="1"/>
        <end position="28"/>
    </location>
</feature>
<feature type="chain" id="PRO_5045346429" description="Lipoprotein" evidence="1">
    <location>
        <begin position="29"/>
        <end position="231"/>
    </location>
</feature>
<evidence type="ECO:0000313" key="2">
    <source>
        <dbReference type="EMBL" id="USH03811.1"/>
    </source>
</evidence>
<evidence type="ECO:0000256" key="1">
    <source>
        <dbReference type="SAM" id="SignalP"/>
    </source>
</evidence>
<sequence>MHKQNMRNAVLAAVICILSVGCSSMNQSGNSRFAMNVEYVNDDNEVISRPDLPQRVIVQFTVIPGAIWGRPLTDSQYLDVTDIGSVLNADFSDLLAKIEPFATPLLDTEANEGLVITPKETKLARFGTFTYDLETQDSLGGTGFGSADPEIYGLVLTYFDRPAEIKAVKTENGDTSEFDIKVKKEGLVWLKITKPRKNFYLYTVHEFVGNEFLFIRPRTPDPKEAKQDLSA</sequence>